<dbReference type="AlphaFoldDB" id="A0A4Z2FBX1"/>
<evidence type="ECO:0000256" key="1">
    <source>
        <dbReference type="SAM" id="MobiDB-lite"/>
    </source>
</evidence>
<organism evidence="2 3">
    <name type="scientific">Liparis tanakae</name>
    <name type="common">Tanaka's snailfish</name>
    <dbReference type="NCBI Taxonomy" id="230148"/>
    <lineage>
        <taxon>Eukaryota</taxon>
        <taxon>Metazoa</taxon>
        <taxon>Chordata</taxon>
        <taxon>Craniata</taxon>
        <taxon>Vertebrata</taxon>
        <taxon>Euteleostomi</taxon>
        <taxon>Actinopterygii</taxon>
        <taxon>Neopterygii</taxon>
        <taxon>Teleostei</taxon>
        <taxon>Neoteleostei</taxon>
        <taxon>Acanthomorphata</taxon>
        <taxon>Eupercaria</taxon>
        <taxon>Perciformes</taxon>
        <taxon>Cottioidei</taxon>
        <taxon>Cottales</taxon>
        <taxon>Liparidae</taxon>
        <taxon>Liparis</taxon>
    </lineage>
</organism>
<comment type="caution">
    <text evidence="2">The sequence shown here is derived from an EMBL/GenBank/DDBJ whole genome shotgun (WGS) entry which is preliminary data.</text>
</comment>
<protein>
    <submittedName>
        <fullName evidence="2">Uncharacterized protein</fullName>
    </submittedName>
</protein>
<name>A0A4Z2FBX1_9TELE</name>
<keyword evidence="3" id="KW-1185">Reference proteome</keyword>
<feature type="compositionally biased region" description="Low complexity" evidence="1">
    <location>
        <begin position="204"/>
        <end position="221"/>
    </location>
</feature>
<feature type="compositionally biased region" description="Polar residues" evidence="1">
    <location>
        <begin position="1"/>
        <end position="15"/>
    </location>
</feature>
<evidence type="ECO:0000313" key="3">
    <source>
        <dbReference type="Proteomes" id="UP000314294"/>
    </source>
</evidence>
<feature type="compositionally biased region" description="Low complexity" evidence="1">
    <location>
        <begin position="142"/>
        <end position="154"/>
    </location>
</feature>
<feature type="region of interest" description="Disordered" evidence="1">
    <location>
        <begin position="142"/>
        <end position="235"/>
    </location>
</feature>
<reference evidence="2 3" key="1">
    <citation type="submission" date="2019-03" db="EMBL/GenBank/DDBJ databases">
        <title>First draft genome of Liparis tanakae, snailfish: a comprehensive survey of snailfish specific genes.</title>
        <authorList>
            <person name="Kim W."/>
            <person name="Song I."/>
            <person name="Jeong J.-H."/>
            <person name="Kim D."/>
            <person name="Kim S."/>
            <person name="Ryu S."/>
            <person name="Song J.Y."/>
            <person name="Lee S.K."/>
        </authorList>
    </citation>
    <scope>NUCLEOTIDE SEQUENCE [LARGE SCALE GENOMIC DNA]</scope>
    <source>
        <tissue evidence="2">Muscle</tissue>
    </source>
</reference>
<evidence type="ECO:0000313" key="2">
    <source>
        <dbReference type="EMBL" id="TNN38415.1"/>
    </source>
</evidence>
<dbReference type="Proteomes" id="UP000314294">
    <property type="component" value="Unassembled WGS sequence"/>
</dbReference>
<accession>A0A4Z2FBX1</accession>
<feature type="compositionally biased region" description="Pro residues" evidence="1">
    <location>
        <begin position="191"/>
        <end position="203"/>
    </location>
</feature>
<gene>
    <name evidence="2" type="ORF">EYF80_051425</name>
</gene>
<feature type="region of interest" description="Disordered" evidence="1">
    <location>
        <begin position="1"/>
        <end position="30"/>
    </location>
</feature>
<dbReference type="EMBL" id="SRLO01001373">
    <property type="protein sequence ID" value="TNN38415.1"/>
    <property type="molecule type" value="Genomic_DNA"/>
</dbReference>
<sequence>MERMPSSTRGSSGSRVLSCPKSKNSRFLRHQPAEVVERGLEQLGGVPQDGDVGRVHGQQPGHLGCVEAQVVTDDVEAHPGAVVLHLGALEQGRVEEVVPAVREGELESVLLPKAEEDVEQGAAGRLVGLHEHDVHLGRAARAAGQQRAVGEGAEPGWTVGAGVRHRNPGRGKDQTTPAAFISRGATALPPTAAPPPPPPPPGAPAASSPELDGSSSSSLELPDPRTDPQVDSPPHVLRQRLFRGVHVSEGTRRGVHVSEGTGRGAGARGCMVPILRDTLGAIDGCRWSPRRELIGGEQTHKGSACNEQNLLRVRAGEQSEASLHEGRHQL</sequence>
<proteinExistence type="predicted"/>